<keyword evidence="5" id="KW-0456">Lyase</keyword>
<sequence>MQVIPRVILCLTMIFTLTLPALAERPRPLGWAMDAMRNGNWDEAAKIAARDGQVASDVIMWHRLRAGRGTYAQLVDFLDRRPDWPGEAFLLRRSEPAVLQEGPQAVAAFFADHTPQTPRGVLAYAQSLKLRGQGESADALLVSAWTRLRMNAESQALFLATHGAVLKPHHWTRLDAMLWDGSGSDARRMLDLVTDDQAQLARARLALKNRTEDASDLVQALPDSVTSDPGLAYDRFVWRARSGLRDSARSLLLAQSKSLKTLGNPQEWSNRRRSLAREEMRDGNPALAYRMAAQHHLTTGSAFADLEWLAGYIALRRLNDPETALTHFDRFETAIASPISKGRAGYWRGRAFEAMGSSEKAAAAYANAALYQSSFYGLLAAERGKLPFDTSLGGTEVFPDWRTSDLVRHPLFEAGMLLQASGELDVAERFWTHYAEDLTRPQAAQLGQAAIDMDQQHIAVMIGKRVAQRGIILPAPYYALHPLAQRDLPMAPEMNLAIARRESEFDPSVQSGVGARGLMQIMPATAKEVAGKLGRSAEHSTNRLISDPNYNADLGAAFLSTLAGRFDGNVVLMSAAYNAGPSRPTRWIGLYGDPRANAEGFDVVDWIEHIPFRETRNYVMRVTESLPIYRARLGQSPLPQSFTQELIGSTLLPFAPKGE</sequence>
<dbReference type="Proteomes" id="UP000244880">
    <property type="component" value="Unassembled WGS sequence"/>
</dbReference>
<dbReference type="GO" id="GO:0016020">
    <property type="term" value="C:membrane"/>
    <property type="evidence" value="ECO:0007669"/>
    <property type="project" value="InterPro"/>
</dbReference>
<evidence type="ECO:0000259" key="4">
    <source>
        <dbReference type="Pfam" id="PF01464"/>
    </source>
</evidence>
<keyword evidence="6" id="KW-1185">Reference proteome</keyword>
<dbReference type="GO" id="GO:0042597">
    <property type="term" value="C:periplasmic space"/>
    <property type="evidence" value="ECO:0007669"/>
    <property type="project" value="InterPro"/>
</dbReference>
<dbReference type="Gene3D" id="1.25.20.10">
    <property type="entry name" value="Bacterial muramidases"/>
    <property type="match status" value="1"/>
</dbReference>
<evidence type="ECO:0000256" key="2">
    <source>
        <dbReference type="ARBA" id="ARBA00009387"/>
    </source>
</evidence>
<proteinExistence type="inferred from homology"/>
<dbReference type="GO" id="GO:0000270">
    <property type="term" value="P:peptidoglycan metabolic process"/>
    <property type="evidence" value="ECO:0007669"/>
    <property type="project" value="InterPro"/>
</dbReference>
<dbReference type="AlphaFoldDB" id="A0A2R8BI38"/>
<evidence type="ECO:0000313" key="5">
    <source>
        <dbReference type="EMBL" id="SPH22795.1"/>
    </source>
</evidence>
<comment type="similarity">
    <text evidence="2">Belongs to the virb1 family.</text>
</comment>
<feature type="domain" description="Transglycosylase SLT" evidence="4">
    <location>
        <begin position="491"/>
        <end position="593"/>
    </location>
</feature>
<dbReference type="PANTHER" id="PTHR37423">
    <property type="entry name" value="SOLUBLE LYTIC MUREIN TRANSGLYCOSYLASE-RELATED"/>
    <property type="match status" value="1"/>
</dbReference>
<dbReference type="CDD" id="cd13401">
    <property type="entry name" value="Slt70-like"/>
    <property type="match status" value="1"/>
</dbReference>
<dbReference type="Gene3D" id="1.10.530.10">
    <property type="match status" value="1"/>
</dbReference>
<dbReference type="InterPro" id="IPR023346">
    <property type="entry name" value="Lysozyme-like_dom_sf"/>
</dbReference>
<dbReference type="Pfam" id="PF01464">
    <property type="entry name" value="SLT"/>
    <property type="match status" value="1"/>
</dbReference>
<name>A0A2R8BI38_9RHOB</name>
<evidence type="ECO:0000256" key="3">
    <source>
        <dbReference type="ARBA" id="ARBA00022729"/>
    </source>
</evidence>
<dbReference type="EMBL" id="OMOR01000001">
    <property type="protein sequence ID" value="SPH22795.1"/>
    <property type="molecule type" value="Genomic_DNA"/>
</dbReference>
<gene>
    <name evidence="5" type="primary">slt_3</name>
    <name evidence="5" type="ORF">ASD8599_03542</name>
</gene>
<dbReference type="SUPFAM" id="SSF48435">
    <property type="entry name" value="Bacterial muramidases"/>
    <property type="match status" value="1"/>
</dbReference>
<protein>
    <submittedName>
        <fullName evidence="5">Soluble lytic murein transglycosylase</fullName>
        <ecNumber evidence="5">4.2.2.-</ecNumber>
    </submittedName>
</protein>
<accession>A0A2R8BI38</accession>
<keyword evidence="3" id="KW-0732">Signal</keyword>
<dbReference type="InterPro" id="IPR000189">
    <property type="entry name" value="Transglyc_AS"/>
</dbReference>
<dbReference type="SUPFAM" id="SSF53955">
    <property type="entry name" value="Lysozyme-like"/>
    <property type="match status" value="1"/>
</dbReference>
<dbReference type="EC" id="4.2.2.-" evidence="5"/>
<dbReference type="InterPro" id="IPR008939">
    <property type="entry name" value="Lytic_TGlycosylase_superhlx_U"/>
</dbReference>
<dbReference type="PROSITE" id="PS00922">
    <property type="entry name" value="TRANSGLYCOSYLASE"/>
    <property type="match status" value="1"/>
</dbReference>
<evidence type="ECO:0000256" key="1">
    <source>
        <dbReference type="ARBA" id="ARBA00007734"/>
    </source>
</evidence>
<reference evidence="5 6" key="1">
    <citation type="submission" date="2018-03" db="EMBL/GenBank/DDBJ databases">
        <authorList>
            <person name="Keele B.F."/>
        </authorList>
    </citation>
    <scope>NUCLEOTIDE SEQUENCE [LARGE SCALE GENOMIC DNA]</scope>
    <source>
        <strain evidence="5 6">CECT 8599</strain>
    </source>
</reference>
<organism evidence="5 6">
    <name type="scientific">Ascidiaceihabitans donghaensis</name>
    <dbReference type="NCBI Taxonomy" id="1510460"/>
    <lineage>
        <taxon>Bacteria</taxon>
        <taxon>Pseudomonadati</taxon>
        <taxon>Pseudomonadota</taxon>
        <taxon>Alphaproteobacteria</taxon>
        <taxon>Rhodobacterales</taxon>
        <taxon>Paracoccaceae</taxon>
        <taxon>Ascidiaceihabitans</taxon>
    </lineage>
</organism>
<comment type="similarity">
    <text evidence="1">Belongs to the transglycosylase Slt family.</text>
</comment>
<dbReference type="GO" id="GO:0008933">
    <property type="term" value="F:peptidoglycan lytic transglycosylase activity"/>
    <property type="evidence" value="ECO:0007669"/>
    <property type="project" value="InterPro"/>
</dbReference>
<dbReference type="GO" id="GO:0004553">
    <property type="term" value="F:hydrolase activity, hydrolyzing O-glycosyl compounds"/>
    <property type="evidence" value="ECO:0007669"/>
    <property type="project" value="InterPro"/>
</dbReference>
<evidence type="ECO:0000313" key="6">
    <source>
        <dbReference type="Proteomes" id="UP000244880"/>
    </source>
</evidence>
<dbReference type="PANTHER" id="PTHR37423:SF2">
    <property type="entry name" value="MEMBRANE-BOUND LYTIC MUREIN TRANSGLYCOSYLASE C"/>
    <property type="match status" value="1"/>
</dbReference>
<dbReference type="InterPro" id="IPR008258">
    <property type="entry name" value="Transglycosylase_SLT_dom_1"/>
</dbReference>